<dbReference type="InterPro" id="IPR017972">
    <property type="entry name" value="Cyt_P450_CS"/>
</dbReference>
<dbReference type="STRING" id="88036.D8R611"/>
<evidence type="ECO:0000256" key="3">
    <source>
        <dbReference type="ARBA" id="ARBA00022617"/>
    </source>
</evidence>
<dbReference type="GO" id="GO:0016705">
    <property type="term" value="F:oxidoreductase activity, acting on paired donors, with incorporation or reduction of molecular oxygen"/>
    <property type="evidence" value="ECO:0007669"/>
    <property type="project" value="InterPro"/>
</dbReference>
<protein>
    <submittedName>
        <fullName evidence="11">Uncharacterized protein CYP796B4</fullName>
    </submittedName>
</protein>
<proteinExistence type="inferred from homology"/>
<keyword evidence="5 9" id="KW-0560">Oxidoreductase</keyword>
<gene>
    <name evidence="11" type="primary">CYP796B4</name>
    <name evidence="11" type="ORF">SELMODRAFT_85436</name>
</gene>
<dbReference type="OMA" id="MHQLKAI"/>
<dbReference type="Pfam" id="PF00067">
    <property type="entry name" value="p450"/>
    <property type="match status" value="1"/>
</dbReference>
<dbReference type="HOGENOM" id="CLU_001570_4_0_1"/>
<keyword evidence="10" id="KW-0732">Signal</keyword>
<dbReference type="Gene3D" id="1.10.630.10">
    <property type="entry name" value="Cytochrome P450"/>
    <property type="match status" value="1"/>
</dbReference>
<feature type="binding site" description="axial binding residue" evidence="8">
    <location>
        <position position="426"/>
    </location>
    <ligand>
        <name>heme</name>
        <dbReference type="ChEBI" id="CHEBI:30413"/>
    </ligand>
    <ligandPart>
        <name>Fe</name>
        <dbReference type="ChEBI" id="CHEBI:18248"/>
    </ligandPart>
</feature>
<dbReference type="SUPFAM" id="SSF48264">
    <property type="entry name" value="Cytochrome P450"/>
    <property type="match status" value="1"/>
</dbReference>
<dbReference type="GO" id="GO:0020037">
    <property type="term" value="F:heme binding"/>
    <property type="evidence" value="ECO:0007669"/>
    <property type="project" value="InterPro"/>
</dbReference>
<keyword evidence="4 8" id="KW-0479">Metal-binding</keyword>
<comment type="cofactor">
    <cofactor evidence="1 8">
        <name>heme</name>
        <dbReference type="ChEBI" id="CHEBI:30413"/>
    </cofactor>
</comment>
<evidence type="ECO:0000256" key="6">
    <source>
        <dbReference type="ARBA" id="ARBA00023004"/>
    </source>
</evidence>
<keyword evidence="6 8" id="KW-0408">Iron</keyword>
<dbReference type="EMBL" id="GL377572">
    <property type="protein sequence ID" value="EFJ32583.1"/>
    <property type="molecule type" value="Genomic_DNA"/>
</dbReference>
<evidence type="ECO:0000256" key="7">
    <source>
        <dbReference type="ARBA" id="ARBA00023033"/>
    </source>
</evidence>
<organism evidence="12">
    <name type="scientific">Selaginella moellendorffii</name>
    <name type="common">Spikemoss</name>
    <dbReference type="NCBI Taxonomy" id="88036"/>
    <lineage>
        <taxon>Eukaryota</taxon>
        <taxon>Viridiplantae</taxon>
        <taxon>Streptophyta</taxon>
        <taxon>Embryophyta</taxon>
        <taxon>Tracheophyta</taxon>
        <taxon>Lycopodiopsida</taxon>
        <taxon>Selaginellales</taxon>
        <taxon>Selaginellaceae</taxon>
        <taxon>Selaginella</taxon>
    </lineage>
</organism>
<keyword evidence="12" id="KW-1185">Reference proteome</keyword>
<dbReference type="FunCoup" id="D8R611">
    <property type="interactions" value="526"/>
</dbReference>
<dbReference type="InterPro" id="IPR002401">
    <property type="entry name" value="Cyt_P450_E_grp-I"/>
</dbReference>
<dbReference type="PRINTS" id="PR00463">
    <property type="entry name" value="EP450I"/>
</dbReference>
<dbReference type="GeneID" id="9652790"/>
<dbReference type="eggNOG" id="KOG0156">
    <property type="taxonomic scope" value="Eukaryota"/>
</dbReference>
<dbReference type="FunFam" id="1.10.630.10:FF:000126">
    <property type="entry name" value="Predicted protein"/>
    <property type="match status" value="1"/>
</dbReference>
<evidence type="ECO:0000256" key="4">
    <source>
        <dbReference type="ARBA" id="ARBA00022723"/>
    </source>
</evidence>
<evidence type="ECO:0000256" key="1">
    <source>
        <dbReference type="ARBA" id="ARBA00001971"/>
    </source>
</evidence>
<dbReference type="Proteomes" id="UP000001514">
    <property type="component" value="Unassembled WGS sequence"/>
</dbReference>
<comment type="similarity">
    <text evidence="2 9">Belongs to the cytochrome P450 family.</text>
</comment>
<sequence length="494" mass="55304">MLWAVALFLITAFILKQWLSSKSFNLPPGPRGLPLIGHFHLLGRLPHISLQQLSKKFGPLFHLRLGSVPVFVVASPAMAKEFLKNHDTEFAYRPRNNVASIVVNCKGISFAPYGDYWKKLRKLCATELFTAKRVSMNTHIIRDELWELSREFLRASKAGQVVGVRSHLRALSFNVMTRILMKKTYFGSKASGDPAIAKEASNFIAMIDEILEVVAAFSITDYFPYLSWLDLVPRRAKMAGDKMNGFLLKVLDEQRPGEVPDFVEITRNHIGNDVVNLRALLMDLLLGGSETSSTVTEWALAELLHHPDWMVKAQQEIESVVGHTRMVEEGDISKLEVLNAIIKESFRLHPPIALLVPHASIEAQKVAGYDIPKNTTLLVNVYAIGRDPQVWSDPLEFQPQRFIGSNIGVNGHDFELLPFGSGKRSCPGLALGLRNVQLVLSNLLHGFEWEFPGSPKDQPMGEAMGIVNFMAHTLKARITPRLHESAYTTLQLTE</sequence>
<dbReference type="PANTHER" id="PTHR47944">
    <property type="entry name" value="CYTOCHROME P450 98A9"/>
    <property type="match status" value="1"/>
</dbReference>
<dbReference type="KEGG" id="smo:SELMODRAFT_85436"/>
<dbReference type="GO" id="GO:0005506">
    <property type="term" value="F:iron ion binding"/>
    <property type="evidence" value="ECO:0007669"/>
    <property type="project" value="InterPro"/>
</dbReference>
<dbReference type="Gramene" id="EFJ32583">
    <property type="protein sequence ID" value="EFJ32583"/>
    <property type="gene ID" value="SELMODRAFT_85436"/>
</dbReference>
<keyword evidence="3 8" id="KW-0349">Heme</keyword>
<dbReference type="GO" id="GO:0044550">
    <property type="term" value="P:secondary metabolite biosynthetic process"/>
    <property type="evidence" value="ECO:0007669"/>
    <property type="project" value="UniProtKB-ARBA"/>
</dbReference>
<dbReference type="PRINTS" id="PR00385">
    <property type="entry name" value="P450"/>
</dbReference>
<dbReference type="InterPro" id="IPR001128">
    <property type="entry name" value="Cyt_P450"/>
</dbReference>
<dbReference type="GO" id="GO:0004497">
    <property type="term" value="F:monooxygenase activity"/>
    <property type="evidence" value="ECO:0007669"/>
    <property type="project" value="UniProtKB-KW"/>
</dbReference>
<dbReference type="InterPro" id="IPR036396">
    <property type="entry name" value="Cyt_P450_sf"/>
</dbReference>
<dbReference type="InParanoid" id="D8R611"/>
<evidence type="ECO:0000313" key="11">
    <source>
        <dbReference type="EMBL" id="EFJ32583.1"/>
    </source>
</evidence>
<feature type="chain" id="PRO_5003121523" evidence="10">
    <location>
        <begin position="22"/>
        <end position="494"/>
    </location>
</feature>
<name>D8R611_SELML</name>
<feature type="signal peptide" evidence="10">
    <location>
        <begin position="1"/>
        <end position="21"/>
    </location>
</feature>
<dbReference type="PANTHER" id="PTHR47944:SF4">
    <property type="entry name" value="OS09G0441700 PROTEIN"/>
    <property type="match status" value="1"/>
</dbReference>
<evidence type="ECO:0000313" key="12">
    <source>
        <dbReference type="Proteomes" id="UP000001514"/>
    </source>
</evidence>
<dbReference type="CDD" id="cd20618">
    <property type="entry name" value="CYP71_clan"/>
    <property type="match status" value="1"/>
</dbReference>
<evidence type="ECO:0000256" key="9">
    <source>
        <dbReference type="RuleBase" id="RU000461"/>
    </source>
</evidence>
<evidence type="ECO:0000256" key="8">
    <source>
        <dbReference type="PIRSR" id="PIRSR602401-1"/>
    </source>
</evidence>
<dbReference type="PROSITE" id="PS00086">
    <property type="entry name" value="CYTOCHROME_P450"/>
    <property type="match status" value="1"/>
</dbReference>
<evidence type="ECO:0000256" key="10">
    <source>
        <dbReference type="SAM" id="SignalP"/>
    </source>
</evidence>
<dbReference type="AlphaFoldDB" id="D8R611"/>
<reference evidence="11 12" key="1">
    <citation type="journal article" date="2011" name="Science">
        <title>The Selaginella genome identifies genetic changes associated with the evolution of vascular plants.</title>
        <authorList>
            <person name="Banks J.A."/>
            <person name="Nishiyama T."/>
            <person name="Hasebe M."/>
            <person name="Bowman J.L."/>
            <person name="Gribskov M."/>
            <person name="dePamphilis C."/>
            <person name="Albert V.A."/>
            <person name="Aono N."/>
            <person name="Aoyama T."/>
            <person name="Ambrose B.A."/>
            <person name="Ashton N.W."/>
            <person name="Axtell M.J."/>
            <person name="Barker E."/>
            <person name="Barker M.S."/>
            <person name="Bennetzen J.L."/>
            <person name="Bonawitz N.D."/>
            <person name="Chapple C."/>
            <person name="Cheng C."/>
            <person name="Correa L.G."/>
            <person name="Dacre M."/>
            <person name="DeBarry J."/>
            <person name="Dreyer I."/>
            <person name="Elias M."/>
            <person name="Engstrom E.M."/>
            <person name="Estelle M."/>
            <person name="Feng L."/>
            <person name="Finet C."/>
            <person name="Floyd S.K."/>
            <person name="Frommer W.B."/>
            <person name="Fujita T."/>
            <person name="Gramzow L."/>
            <person name="Gutensohn M."/>
            <person name="Harholt J."/>
            <person name="Hattori M."/>
            <person name="Heyl A."/>
            <person name="Hirai T."/>
            <person name="Hiwatashi Y."/>
            <person name="Ishikawa M."/>
            <person name="Iwata M."/>
            <person name="Karol K.G."/>
            <person name="Koehler B."/>
            <person name="Kolukisaoglu U."/>
            <person name="Kubo M."/>
            <person name="Kurata T."/>
            <person name="Lalonde S."/>
            <person name="Li K."/>
            <person name="Li Y."/>
            <person name="Litt A."/>
            <person name="Lyons E."/>
            <person name="Manning G."/>
            <person name="Maruyama T."/>
            <person name="Michael T.P."/>
            <person name="Mikami K."/>
            <person name="Miyazaki S."/>
            <person name="Morinaga S."/>
            <person name="Murata T."/>
            <person name="Mueller-Roeber B."/>
            <person name="Nelson D.R."/>
            <person name="Obara M."/>
            <person name="Oguri Y."/>
            <person name="Olmstead R.G."/>
            <person name="Onodera N."/>
            <person name="Petersen B.L."/>
            <person name="Pils B."/>
            <person name="Prigge M."/>
            <person name="Rensing S.A."/>
            <person name="Riano-Pachon D.M."/>
            <person name="Roberts A.W."/>
            <person name="Sato Y."/>
            <person name="Scheller H.V."/>
            <person name="Schulz B."/>
            <person name="Schulz C."/>
            <person name="Shakirov E.V."/>
            <person name="Shibagaki N."/>
            <person name="Shinohara N."/>
            <person name="Shippen D.E."/>
            <person name="Soerensen I."/>
            <person name="Sotooka R."/>
            <person name="Sugimoto N."/>
            <person name="Sugita M."/>
            <person name="Sumikawa N."/>
            <person name="Tanurdzic M."/>
            <person name="Theissen G."/>
            <person name="Ulvskov P."/>
            <person name="Wakazuki S."/>
            <person name="Weng J.K."/>
            <person name="Willats W.W."/>
            <person name="Wipf D."/>
            <person name="Wolf P.G."/>
            <person name="Yang L."/>
            <person name="Zimmer A.D."/>
            <person name="Zhu Q."/>
            <person name="Mitros T."/>
            <person name="Hellsten U."/>
            <person name="Loque D."/>
            <person name="Otillar R."/>
            <person name="Salamov A."/>
            <person name="Schmutz J."/>
            <person name="Shapiro H."/>
            <person name="Lindquist E."/>
            <person name="Lucas S."/>
            <person name="Rokhsar D."/>
            <person name="Grigoriev I.V."/>
        </authorList>
    </citation>
    <scope>NUCLEOTIDE SEQUENCE [LARGE SCALE GENOMIC DNA]</scope>
</reference>
<dbReference type="OrthoDB" id="2789670at2759"/>
<evidence type="ECO:0000256" key="5">
    <source>
        <dbReference type="ARBA" id="ARBA00023002"/>
    </source>
</evidence>
<accession>D8R611</accession>
<keyword evidence="7 9" id="KW-0503">Monooxygenase</keyword>
<evidence type="ECO:0000256" key="2">
    <source>
        <dbReference type="ARBA" id="ARBA00010617"/>
    </source>
</evidence>